<accession>A0A8C8ULY7</accession>
<reference evidence="1" key="3">
    <citation type="submission" date="2025-09" db="UniProtKB">
        <authorList>
            <consortium name="Ensembl"/>
        </authorList>
    </citation>
    <scope>IDENTIFICATION</scope>
</reference>
<evidence type="ECO:0000313" key="1">
    <source>
        <dbReference type="Ensembl" id="ENSPEMP00000031251.1"/>
    </source>
</evidence>
<dbReference type="Proteomes" id="UP000694547">
    <property type="component" value="Chromosome 14"/>
</dbReference>
<reference evidence="1 2" key="1">
    <citation type="submission" date="2018-10" db="EMBL/GenBank/DDBJ databases">
        <title>Improved assembly of the deer mouse Peromyscus maniculatus genome.</title>
        <authorList>
            <person name="Lassance J.-M."/>
            <person name="Hoekstra H.E."/>
        </authorList>
    </citation>
    <scope>NUCLEOTIDE SEQUENCE [LARGE SCALE GENOMIC DNA]</scope>
</reference>
<evidence type="ECO:0000313" key="2">
    <source>
        <dbReference type="Proteomes" id="UP000694547"/>
    </source>
</evidence>
<dbReference type="GeneTree" id="ENSGT01040000242408"/>
<dbReference type="Ensembl" id="ENSPEMT00000036136.1">
    <property type="protein sequence ID" value="ENSPEMP00000031251.1"/>
    <property type="gene ID" value="ENSPEMG00000027756.1"/>
</dbReference>
<keyword evidence="2" id="KW-1185">Reference proteome</keyword>
<reference evidence="1" key="2">
    <citation type="submission" date="2025-08" db="UniProtKB">
        <authorList>
            <consortium name="Ensembl"/>
        </authorList>
    </citation>
    <scope>IDENTIFICATION</scope>
</reference>
<dbReference type="AlphaFoldDB" id="A0A8C8ULY7"/>
<organism evidence="1 2">
    <name type="scientific">Peromyscus maniculatus bairdii</name>
    <name type="common">Prairie deer mouse</name>
    <dbReference type="NCBI Taxonomy" id="230844"/>
    <lineage>
        <taxon>Eukaryota</taxon>
        <taxon>Metazoa</taxon>
        <taxon>Chordata</taxon>
        <taxon>Craniata</taxon>
        <taxon>Vertebrata</taxon>
        <taxon>Euteleostomi</taxon>
        <taxon>Mammalia</taxon>
        <taxon>Eutheria</taxon>
        <taxon>Euarchontoglires</taxon>
        <taxon>Glires</taxon>
        <taxon>Rodentia</taxon>
        <taxon>Myomorpha</taxon>
        <taxon>Muroidea</taxon>
        <taxon>Cricetidae</taxon>
        <taxon>Neotominae</taxon>
        <taxon>Peromyscus</taxon>
    </lineage>
</organism>
<sequence>PCNWNSRECELPSVGAGNQTHQIAGRKNSLVAVQSSTSAKIKVPVPQPVVPVKKDKRQNSSRFNASNNRELQKLPSLKESLLLGEECYFRALPAPNGSGFCLFVVCPGLVFPYIGCHLTLLN</sequence>
<protein>
    <submittedName>
        <fullName evidence="1">Uncharacterized protein</fullName>
    </submittedName>
</protein>
<proteinExistence type="predicted"/>
<name>A0A8C8ULY7_PERMB</name>